<dbReference type="AlphaFoldDB" id="A0AAD5IWA0"/>
<name>A0AAD5IWA0_ACENE</name>
<dbReference type="Proteomes" id="UP001064489">
    <property type="component" value="Chromosome 5"/>
</dbReference>
<feature type="transmembrane region" description="Helical" evidence="1">
    <location>
        <begin position="225"/>
        <end position="244"/>
    </location>
</feature>
<gene>
    <name evidence="2" type="ORF">LWI28_020167</name>
</gene>
<dbReference type="EMBL" id="JAJSOW010000102">
    <property type="protein sequence ID" value="KAI9177873.1"/>
    <property type="molecule type" value="Genomic_DNA"/>
</dbReference>
<organism evidence="2 3">
    <name type="scientific">Acer negundo</name>
    <name type="common">Box elder</name>
    <dbReference type="NCBI Taxonomy" id="4023"/>
    <lineage>
        <taxon>Eukaryota</taxon>
        <taxon>Viridiplantae</taxon>
        <taxon>Streptophyta</taxon>
        <taxon>Embryophyta</taxon>
        <taxon>Tracheophyta</taxon>
        <taxon>Spermatophyta</taxon>
        <taxon>Magnoliopsida</taxon>
        <taxon>eudicotyledons</taxon>
        <taxon>Gunneridae</taxon>
        <taxon>Pentapetalae</taxon>
        <taxon>rosids</taxon>
        <taxon>malvids</taxon>
        <taxon>Sapindales</taxon>
        <taxon>Sapindaceae</taxon>
        <taxon>Hippocastanoideae</taxon>
        <taxon>Acereae</taxon>
        <taxon>Acer</taxon>
    </lineage>
</organism>
<dbReference type="SUPFAM" id="SSF48150">
    <property type="entry name" value="DNA-glycosylase"/>
    <property type="match status" value="1"/>
</dbReference>
<protein>
    <recommendedName>
        <fullName evidence="4">DNA glycosylase</fullName>
    </recommendedName>
</protein>
<evidence type="ECO:0000313" key="2">
    <source>
        <dbReference type="EMBL" id="KAI9177873.1"/>
    </source>
</evidence>
<evidence type="ECO:0000313" key="3">
    <source>
        <dbReference type="Proteomes" id="UP001064489"/>
    </source>
</evidence>
<reference evidence="2" key="2">
    <citation type="submission" date="2023-02" db="EMBL/GenBank/DDBJ databases">
        <authorList>
            <person name="Swenson N.G."/>
            <person name="Wegrzyn J.L."/>
            <person name="Mcevoy S.L."/>
        </authorList>
    </citation>
    <scope>NUCLEOTIDE SEQUENCE</scope>
    <source>
        <strain evidence="2">91603</strain>
        <tissue evidence="2">Leaf</tissue>
    </source>
</reference>
<dbReference type="Gene3D" id="1.10.340.30">
    <property type="entry name" value="Hypothetical protein, domain 2"/>
    <property type="match status" value="1"/>
</dbReference>
<sequence>MSKVSTNLTSKIARVEAGSEEYLKLDLRSASEGRESYACDRIGNFPSPRELANLDESFLAKRCGLGYRAGRILKLAQAIVEGRIHLKQLEEVCNEASLTSYDRLAEQLSKIYGFGPFTCANVLVCMGFYHVIPSDSETVRHLKQIFGRYAIAKGKSYNYILQFAICLGQLYGTAIYFITAYMEGDNFAASCFIIVSSNDITFLVEQPSQLKYLEWPSFQSTLKTATLTLVLVALLIVALSSLSVKDDTSYD</sequence>
<comment type="caution">
    <text evidence="2">The sequence shown here is derived from an EMBL/GenBank/DDBJ whole genome shotgun (WGS) entry which is preliminary data.</text>
</comment>
<proteinExistence type="predicted"/>
<feature type="transmembrane region" description="Helical" evidence="1">
    <location>
        <begin position="159"/>
        <end position="181"/>
    </location>
</feature>
<evidence type="ECO:0008006" key="4">
    <source>
        <dbReference type="Google" id="ProtNLM"/>
    </source>
</evidence>
<keyword evidence="1" id="KW-0812">Transmembrane</keyword>
<evidence type="ECO:0000256" key="1">
    <source>
        <dbReference type="SAM" id="Phobius"/>
    </source>
</evidence>
<dbReference type="GO" id="GO:0006285">
    <property type="term" value="P:base-excision repair, AP site formation"/>
    <property type="evidence" value="ECO:0007669"/>
    <property type="project" value="TreeGrafter"/>
</dbReference>
<accession>A0AAD5IWA0</accession>
<dbReference type="PANTHER" id="PTHR10242">
    <property type="entry name" value="8-OXOGUANINE DNA GLYCOSYLASE"/>
    <property type="match status" value="1"/>
</dbReference>
<dbReference type="GO" id="GO:0034039">
    <property type="term" value="F:8-oxo-7,8-dihydroguanine DNA N-glycosylase activity"/>
    <property type="evidence" value="ECO:0007669"/>
    <property type="project" value="TreeGrafter"/>
</dbReference>
<dbReference type="GO" id="GO:0005634">
    <property type="term" value="C:nucleus"/>
    <property type="evidence" value="ECO:0007669"/>
    <property type="project" value="TreeGrafter"/>
</dbReference>
<keyword evidence="3" id="KW-1185">Reference proteome</keyword>
<keyword evidence="1" id="KW-1133">Transmembrane helix</keyword>
<dbReference type="InterPro" id="IPR052054">
    <property type="entry name" value="Oxidative_DNA_repair_enzyme"/>
</dbReference>
<keyword evidence="1" id="KW-0472">Membrane</keyword>
<reference evidence="2" key="1">
    <citation type="journal article" date="2022" name="Plant J.">
        <title>Strategies of tolerance reflected in two North American maple genomes.</title>
        <authorList>
            <person name="McEvoy S.L."/>
            <person name="Sezen U.U."/>
            <person name="Trouern-Trend A."/>
            <person name="McMahon S.M."/>
            <person name="Schaberg P.G."/>
            <person name="Yang J."/>
            <person name="Wegrzyn J.L."/>
            <person name="Swenson N.G."/>
        </authorList>
    </citation>
    <scope>NUCLEOTIDE SEQUENCE</scope>
    <source>
        <strain evidence="2">91603</strain>
    </source>
</reference>
<dbReference type="InterPro" id="IPR011257">
    <property type="entry name" value="DNA_glycosylase"/>
</dbReference>
<dbReference type="PANTHER" id="PTHR10242:SF4">
    <property type="entry name" value="OS07G0657600 PROTEIN"/>
    <property type="match status" value="1"/>
</dbReference>